<evidence type="ECO:0000313" key="2">
    <source>
        <dbReference type="Proteomes" id="UP000182983"/>
    </source>
</evidence>
<evidence type="ECO:0000313" key="1">
    <source>
        <dbReference type="EMBL" id="SEH40421.1"/>
    </source>
</evidence>
<sequence length="178" mass="19221">MNATTRPPLDGAAAAVTDALTDGMVERLVTTGANGLELLDRLNDPDTRAAVHRLLDGLTTLHNSGGLDTLFEIAAVAHAARSAASDSMVERLTEFAESMVTNMATPEIAELARDTERALYDAQRCCDAPDAPKSLWGVIKYLFKPETVRMLYLAIAFGRCWQDNAKTTAKSMVPVPNQ</sequence>
<proteinExistence type="predicted"/>
<protein>
    <recommendedName>
        <fullName evidence="3">DUF1641 domain-containing protein</fullName>
    </recommendedName>
</protein>
<dbReference type="EMBL" id="FNWO01000008">
    <property type="protein sequence ID" value="SEH40421.1"/>
    <property type="molecule type" value="Genomic_DNA"/>
</dbReference>
<name>A0A1H6HW82_MAGFU</name>
<keyword evidence="2" id="KW-1185">Reference proteome</keyword>
<accession>A0A1H6HW82</accession>
<dbReference type="RefSeq" id="WP_139305565.1">
    <property type="nucleotide sequence ID" value="NZ_FNWO01000008.1"/>
</dbReference>
<evidence type="ECO:0008006" key="3">
    <source>
        <dbReference type="Google" id="ProtNLM"/>
    </source>
</evidence>
<dbReference type="AlphaFoldDB" id="A0A1H6HW82"/>
<dbReference type="OrthoDB" id="7343666at2"/>
<reference evidence="2" key="1">
    <citation type="submission" date="2016-10" db="EMBL/GenBank/DDBJ databases">
        <authorList>
            <person name="Varghese N."/>
            <person name="Submissions S."/>
        </authorList>
    </citation>
    <scope>NUCLEOTIDE SEQUENCE [LARGE SCALE GENOMIC DNA]</scope>
    <source>
        <strain evidence="2">DSM 13234</strain>
    </source>
</reference>
<organism evidence="1 2">
    <name type="scientific">Magnetospirillum fulvum</name>
    <name type="common">Rhodospirillum fulvum</name>
    <dbReference type="NCBI Taxonomy" id="1082"/>
    <lineage>
        <taxon>Bacteria</taxon>
        <taxon>Pseudomonadati</taxon>
        <taxon>Pseudomonadota</taxon>
        <taxon>Alphaproteobacteria</taxon>
        <taxon>Rhodospirillales</taxon>
        <taxon>Rhodospirillaceae</taxon>
        <taxon>Magnetospirillum</taxon>
    </lineage>
</organism>
<dbReference type="Proteomes" id="UP000182983">
    <property type="component" value="Unassembled WGS sequence"/>
</dbReference>
<gene>
    <name evidence="1" type="ORF">SAMN04244559_02134</name>
</gene>